<dbReference type="RefSeq" id="WP_251970372.1">
    <property type="nucleotide sequence ID" value="NZ_AP025730.1"/>
</dbReference>
<dbReference type="Gene3D" id="3.60.21.70">
    <property type="entry name" value="PhoD-like phosphatase"/>
    <property type="match status" value="1"/>
</dbReference>
<dbReference type="PANTHER" id="PTHR43606:SF2">
    <property type="entry name" value="ALKALINE PHOSPHATASE FAMILY PROTEIN (AFU_ORTHOLOGUE AFUA_5G03860)"/>
    <property type="match status" value="1"/>
</dbReference>
<proteinExistence type="predicted"/>
<dbReference type="PANTHER" id="PTHR43606">
    <property type="entry name" value="PHOSPHATASE, PUTATIVE (AFU_ORTHOLOGUE AFUA_6G08710)-RELATED"/>
    <property type="match status" value="1"/>
</dbReference>
<accession>A0ABM7YRF5</accession>
<dbReference type="Pfam" id="PF16655">
    <property type="entry name" value="PhoD_N"/>
    <property type="match status" value="1"/>
</dbReference>
<reference evidence="3" key="1">
    <citation type="submission" date="2022-04" db="EMBL/GenBank/DDBJ databases">
        <title>Whole genome sequence of Sphaerotilus sp. FB-5.</title>
        <authorList>
            <person name="Takeda M."/>
            <person name="Narihara S."/>
            <person name="Akimoto M."/>
            <person name="Akimoto R."/>
            <person name="Nishiyashiki S."/>
            <person name="Murakami T."/>
        </authorList>
    </citation>
    <scope>NUCLEOTIDE SEQUENCE</scope>
    <source>
        <strain evidence="3">FB-5</strain>
    </source>
</reference>
<feature type="domain" description="PhoD-like phosphatase metallophosphatase" evidence="1">
    <location>
        <begin position="144"/>
        <end position="478"/>
    </location>
</feature>
<dbReference type="Proteomes" id="UP001057498">
    <property type="component" value="Chromosome"/>
</dbReference>
<gene>
    <name evidence="3" type="ORF">CATMQ487_41230</name>
</gene>
<keyword evidence="4" id="KW-1185">Reference proteome</keyword>
<dbReference type="Pfam" id="PF09423">
    <property type="entry name" value="PhoD"/>
    <property type="match status" value="1"/>
</dbReference>
<sequence length="512" mass="55741">MAVALAARRVFAAVPDAAAAAGATRPRFTSNPFTLGVASGQPRPHSVVLWTRLAPQPLQPGGGLDPVPVEVRWQLAEDRLFSRGLREGTVLAQAALAHSERVPVGSLDSARAYHYRFMVGDAVSATGRTRTAPAEDAQPARLRLALASCQHYEQGHYAAHRELAGLDLDVVLFVGDYIYDSSNPRYLIRPHEVAEKPRTLDAFRARHATYKLDLDLQACHAAHPWIVTWDDHEVRNDYAAALGTGDLPAHEFVAMRAAAYQAYFEHLPLLPAQQPAGAAMRLHDRFTWGQLAELWTVDARQYRSGQACNEPGTAGGHLQWHCAELRQPQRSMLGLAQERWLGQGLATSTRAWKLVGQATQMSPCGIDTPAGRVVYSDGWDGYAPARQRLLQGIADAGLRDVVMLGGDVHRHVAANLRVQPNEARSPVVASELVTSSISSRGVSEAAMALIRRSNPDILHARSDERGYMLCELDKHSLHCIARATAFPVTARASLHTQAVFAIESGRAGPQPG</sequence>
<feature type="domain" description="Phospholipase D N-terminal" evidence="2">
    <location>
        <begin position="35"/>
        <end position="131"/>
    </location>
</feature>
<dbReference type="CDD" id="cd07389">
    <property type="entry name" value="MPP_PhoD"/>
    <property type="match status" value="1"/>
</dbReference>
<dbReference type="InterPro" id="IPR038607">
    <property type="entry name" value="PhoD-like_sf"/>
</dbReference>
<dbReference type="InterPro" id="IPR029052">
    <property type="entry name" value="Metallo-depent_PP-like"/>
</dbReference>
<dbReference type="EMBL" id="AP025730">
    <property type="protein sequence ID" value="BDI07153.1"/>
    <property type="molecule type" value="Genomic_DNA"/>
</dbReference>
<dbReference type="InterPro" id="IPR032093">
    <property type="entry name" value="PhoD_N"/>
</dbReference>
<protein>
    <submittedName>
        <fullName evidence="3">Alkaline phosphatase</fullName>
    </submittedName>
</protein>
<evidence type="ECO:0000259" key="2">
    <source>
        <dbReference type="Pfam" id="PF16655"/>
    </source>
</evidence>
<dbReference type="InterPro" id="IPR052900">
    <property type="entry name" value="Phospholipid_Metab_Enz"/>
</dbReference>
<dbReference type="Gene3D" id="2.60.40.380">
    <property type="entry name" value="Purple acid phosphatase-like, N-terminal"/>
    <property type="match status" value="1"/>
</dbReference>
<evidence type="ECO:0000313" key="3">
    <source>
        <dbReference type="EMBL" id="BDI07153.1"/>
    </source>
</evidence>
<evidence type="ECO:0000313" key="4">
    <source>
        <dbReference type="Proteomes" id="UP001057498"/>
    </source>
</evidence>
<dbReference type="SUPFAM" id="SSF56300">
    <property type="entry name" value="Metallo-dependent phosphatases"/>
    <property type="match status" value="1"/>
</dbReference>
<dbReference type="InterPro" id="IPR018946">
    <property type="entry name" value="PhoD-like_MPP"/>
</dbReference>
<name>A0ABM7YRF5_9BURK</name>
<organism evidence="3 4">
    <name type="scientific">Sphaerotilus microaerophilus</name>
    <dbReference type="NCBI Taxonomy" id="2914710"/>
    <lineage>
        <taxon>Bacteria</taxon>
        <taxon>Pseudomonadati</taxon>
        <taxon>Pseudomonadota</taxon>
        <taxon>Betaproteobacteria</taxon>
        <taxon>Burkholderiales</taxon>
        <taxon>Sphaerotilaceae</taxon>
        <taxon>Sphaerotilus</taxon>
    </lineage>
</organism>
<evidence type="ECO:0000259" key="1">
    <source>
        <dbReference type="Pfam" id="PF09423"/>
    </source>
</evidence>